<evidence type="ECO:0000313" key="2">
    <source>
        <dbReference type="Proteomes" id="UP000321301"/>
    </source>
</evidence>
<evidence type="ECO:0000313" key="1">
    <source>
        <dbReference type="EMBL" id="GEO21725.1"/>
    </source>
</evidence>
<dbReference type="Proteomes" id="UP000321301">
    <property type="component" value="Unassembled WGS sequence"/>
</dbReference>
<dbReference type="Gene3D" id="3.40.50.2000">
    <property type="entry name" value="Glycogen Phosphorylase B"/>
    <property type="match status" value="1"/>
</dbReference>
<keyword evidence="2" id="KW-1185">Reference proteome</keyword>
<protein>
    <recommendedName>
        <fullName evidence="3">Glycosyl transferase family 1 domain-containing protein</fullName>
    </recommendedName>
</protein>
<dbReference type="AlphaFoldDB" id="A0A512CC38"/>
<evidence type="ECO:0008006" key="3">
    <source>
        <dbReference type="Google" id="ProtNLM"/>
    </source>
</evidence>
<gene>
    <name evidence="1" type="ORF">CQA01_22590</name>
</gene>
<proteinExistence type="predicted"/>
<reference evidence="1 2" key="1">
    <citation type="submission" date="2019-07" db="EMBL/GenBank/DDBJ databases">
        <title>Whole genome shotgun sequence of Cyclobacterium qasimii NBRC 106168.</title>
        <authorList>
            <person name="Hosoyama A."/>
            <person name="Uohara A."/>
            <person name="Ohji S."/>
            <person name="Ichikawa N."/>
        </authorList>
    </citation>
    <scope>NUCLEOTIDE SEQUENCE [LARGE SCALE GENOMIC DNA]</scope>
    <source>
        <strain evidence="1 2">NBRC 106168</strain>
    </source>
</reference>
<organism evidence="1 2">
    <name type="scientific">Cyclobacterium qasimii</name>
    <dbReference type="NCBI Taxonomy" id="1350429"/>
    <lineage>
        <taxon>Bacteria</taxon>
        <taxon>Pseudomonadati</taxon>
        <taxon>Bacteroidota</taxon>
        <taxon>Cytophagia</taxon>
        <taxon>Cytophagales</taxon>
        <taxon>Cyclobacteriaceae</taxon>
        <taxon>Cyclobacterium</taxon>
    </lineage>
</organism>
<dbReference type="RefSeq" id="WP_020889542.1">
    <property type="nucleotide sequence ID" value="NZ_BJYV01000009.1"/>
</dbReference>
<name>A0A512CC38_9BACT</name>
<accession>A0A512CC38</accession>
<sequence length="345" mass="39993">MKKIAIVTKPNYSSPRILANCLHSFFSQAEGVQSEVFHELFVFKRLLSYAKVAKNYNYFSWKSYQLIHYIQDQLFLRKLKKYDAVVVVECSPKAFLNNSFDFVKLKGILKDIPLIFHEVYYLGNGPTMVTYLAEGGHHQEDIFDWHLSVSEVTEIRSKPKAPWSQIGLYLKSTGLVPVPKKEHLAVIDFYREGYEEERNVQIKALEAVGIPYIELSGSYTFDEIRDVYKKATFYFLQFPESFGLPIAECMSCGAYVFTPDTSWAMAWRLDDEVQIHGPGKLADCFVVYDGQKGLEEKLIQYKSEYDLQESPKKVFQIFMDNYSDYYEGNKPELDNFLNKLQSGEL</sequence>
<dbReference type="SUPFAM" id="SSF53756">
    <property type="entry name" value="UDP-Glycosyltransferase/glycogen phosphorylase"/>
    <property type="match status" value="1"/>
</dbReference>
<comment type="caution">
    <text evidence="1">The sequence shown here is derived from an EMBL/GenBank/DDBJ whole genome shotgun (WGS) entry which is preliminary data.</text>
</comment>
<dbReference type="EMBL" id="BJYV01000009">
    <property type="protein sequence ID" value="GEO21725.1"/>
    <property type="molecule type" value="Genomic_DNA"/>
</dbReference>